<dbReference type="EMBL" id="JAPEUV010000096">
    <property type="protein sequence ID" value="KAJ4333353.1"/>
    <property type="molecule type" value="Genomic_DNA"/>
</dbReference>
<accession>A0A9W8WUE3</accession>
<proteinExistence type="inferred from homology"/>
<keyword evidence="5" id="KW-1185">Reference proteome</keyword>
<sequence length="302" mass="33199">MSRALLITSATGKQGTATIAALLKSRANFEILALTRNAQSASAQKLLAKSPSIKLLTGHLDNVEDVFQKAKEATKAPIWGVFSVQVAIGDGASPESEEKQGKALIDASIKHGVKHFVYSSVDRGGDNTDATSVPHFASKHRVEQHLFEKTANGEMDWVVLRPVAFYENLVPGFLGKVFATSWDAVVKEKPLQLVATSDIGYFAAQAFVKPDEWKGTKLSLAGDELTYAQFKSIFEEKTGQILPTTFRFISAAIHMTVKDLGLMFKWFRAVGYGADIKKAREINPDLKDFATWLKEDSQFKTL</sequence>
<evidence type="ECO:0000256" key="2">
    <source>
        <dbReference type="ARBA" id="ARBA00022857"/>
    </source>
</evidence>
<dbReference type="InterPro" id="IPR036291">
    <property type="entry name" value="NAD(P)-bd_dom_sf"/>
</dbReference>
<dbReference type="PANTHER" id="PTHR42748:SF7">
    <property type="entry name" value="NMRA LIKE REDOX SENSOR 1-RELATED"/>
    <property type="match status" value="1"/>
</dbReference>
<feature type="domain" description="NmrA-like" evidence="3">
    <location>
        <begin position="3"/>
        <end position="281"/>
    </location>
</feature>
<name>A0A9W8WUE3_9PLEO</name>
<evidence type="ECO:0000313" key="4">
    <source>
        <dbReference type="EMBL" id="KAJ4333353.1"/>
    </source>
</evidence>
<keyword evidence="2" id="KW-0521">NADP</keyword>
<comment type="caution">
    <text evidence="4">The sequence shown here is derived from an EMBL/GenBank/DDBJ whole genome shotgun (WGS) entry which is preliminary data.</text>
</comment>
<dbReference type="InterPro" id="IPR051164">
    <property type="entry name" value="NmrA-like_oxidored"/>
</dbReference>
<dbReference type="AlphaFoldDB" id="A0A9W8WUE3"/>
<gene>
    <name evidence="4" type="ORF">N0V87_007644</name>
</gene>
<protein>
    <recommendedName>
        <fullName evidence="3">NmrA-like domain-containing protein</fullName>
    </recommendedName>
</protein>
<organism evidence="4 5">
    <name type="scientific">Didymella glomerata</name>
    <dbReference type="NCBI Taxonomy" id="749621"/>
    <lineage>
        <taxon>Eukaryota</taxon>
        <taxon>Fungi</taxon>
        <taxon>Dikarya</taxon>
        <taxon>Ascomycota</taxon>
        <taxon>Pezizomycotina</taxon>
        <taxon>Dothideomycetes</taxon>
        <taxon>Pleosporomycetidae</taxon>
        <taxon>Pleosporales</taxon>
        <taxon>Pleosporineae</taxon>
        <taxon>Didymellaceae</taxon>
        <taxon>Didymella</taxon>
    </lineage>
</organism>
<dbReference type="Pfam" id="PF05368">
    <property type="entry name" value="NmrA"/>
    <property type="match status" value="1"/>
</dbReference>
<dbReference type="InterPro" id="IPR008030">
    <property type="entry name" value="NmrA-like"/>
</dbReference>
<comment type="similarity">
    <text evidence="1">Belongs to the NmrA-type oxidoreductase family.</text>
</comment>
<evidence type="ECO:0000256" key="1">
    <source>
        <dbReference type="ARBA" id="ARBA00006328"/>
    </source>
</evidence>
<evidence type="ECO:0000313" key="5">
    <source>
        <dbReference type="Proteomes" id="UP001140562"/>
    </source>
</evidence>
<dbReference type="OrthoDB" id="9997102at2759"/>
<dbReference type="SUPFAM" id="SSF51735">
    <property type="entry name" value="NAD(P)-binding Rossmann-fold domains"/>
    <property type="match status" value="1"/>
</dbReference>
<dbReference type="Gene3D" id="3.40.50.720">
    <property type="entry name" value="NAD(P)-binding Rossmann-like Domain"/>
    <property type="match status" value="1"/>
</dbReference>
<reference evidence="4" key="1">
    <citation type="submission" date="2022-10" db="EMBL/GenBank/DDBJ databases">
        <title>Tapping the CABI collections for fungal endophytes: first genome assemblies for Collariella, Neodidymelliopsis, Ascochyta clinopodiicola, Didymella pomorum, Didymosphaeria variabile, Neocosmospora piperis and Neocucurbitaria cava.</title>
        <authorList>
            <person name="Hill R."/>
        </authorList>
    </citation>
    <scope>NUCLEOTIDE SEQUENCE</scope>
    <source>
        <strain evidence="4">IMI 360193</strain>
    </source>
</reference>
<dbReference type="Gene3D" id="3.90.25.10">
    <property type="entry name" value="UDP-galactose 4-epimerase, domain 1"/>
    <property type="match status" value="1"/>
</dbReference>
<dbReference type="Proteomes" id="UP001140562">
    <property type="component" value="Unassembled WGS sequence"/>
</dbReference>
<dbReference type="GO" id="GO:0005634">
    <property type="term" value="C:nucleus"/>
    <property type="evidence" value="ECO:0007669"/>
    <property type="project" value="TreeGrafter"/>
</dbReference>
<dbReference type="PANTHER" id="PTHR42748">
    <property type="entry name" value="NITROGEN METABOLITE REPRESSION PROTEIN NMRA FAMILY MEMBER"/>
    <property type="match status" value="1"/>
</dbReference>
<evidence type="ECO:0000259" key="3">
    <source>
        <dbReference type="Pfam" id="PF05368"/>
    </source>
</evidence>